<protein>
    <submittedName>
        <fullName evidence="1">Glycosyl transferases group 1</fullName>
    </submittedName>
</protein>
<evidence type="ECO:0000313" key="2">
    <source>
        <dbReference type="Proteomes" id="UP000199601"/>
    </source>
</evidence>
<dbReference type="Pfam" id="PF13692">
    <property type="entry name" value="Glyco_trans_1_4"/>
    <property type="match status" value="1"/>
</dbReference>
<name>A0A0U1CZ21_9MYCO</name>
<dbReference type="PANTHER" id="PTHR12526:SF636">
    <property type="entry name" value="BLL3647 PROTEIN"/>
    <property type="match status" value="1"/>
</dbReference>
<evidence type="ECO:0000313" key="1">
    <source>
        <dbReference type="EMBL" id="CQD02803.1"/>
    </source>
</evidence>
<reference evidence="2" key="1">
    <citation type="submission" date="2015-03" db="EMBL/GenBank/DDBJ databases">
        <authorList>
            <person name="Urmite Genomes"/>
        </authorList>
    </citation>
    <scope>NUCLEOTIDE SEQUENCE [LARGE SCALE GENOMIC DNA]</scope>
    <source>
        <strain evidence="2">CSUR P1344</strain>
    </source>
</reference>
<organism evidence="1 2">
    <name type="scientific">Mycobacterium europaeum</name>
    <dbReference type="NCBI Taxonomy" id="761804"/>
    <lineage>
        <taxon>Bacteria</taxon>
        <taxon>Bacillati</taxon>
        <taxon>Actinomycetota</taxon>
        <taxon>Actinomycetes</taxon>
        <taxon>Mycobacteriales</taxon>
        <taxon>Mycobacteriaceae</taxon>
        <taxon>Mycobacterium</taxon>
        <taxon>Mycobacterium simiae complex</taxon>
    </lineage>
</organism>
<dbReference type="EMBL" id="CTEC01000001">
    <property type="protein sequence ID" value="CQD02803.1"/>
    <property type="molecule type" value="Genomic_DNA"/>
</dbReference>
<dbReference type="Proteomes" id="UP000199601">
    <property type="component" value="Unassembled WGS sequence"/>
</dbReference>
<sequence length="367" mass="39263">MDIVFIDVASWAYDPDTPFQRPLGGSQSAACYLTPELAKLGHRVTLATRDAEPKVVRGVRCQPIPTGQDDALRNADCVVHMGGVMHARLAEFRAQCGPGVRHILWTGHAHDQPFVAPLAQPEIRSVFDGFAMVSEWQADCFHQAFGLDPARIGILRNAVGPAFTDLFGDAGILPAKAGPPTLCYTSTPFRGLDRLLEAFARVRAAVPDARLEVYSSMGVYNALVDPFQPLYEMARASPGVTYHGSVAQPALARALRGATMLAYPNTFPETSCIAVMEAMAAGCTVVTSDLGALPETGAGFVDLMPALADPHAHAGAFADRVIQLLAARPADPAGTEARLQAQVAYAVAENNWARRAEQWGSWLAMLA</sequence>
<dbReference type="GO" id="GO:0016757">
    <property type="term" value="F:glycosyltransferase activity"/>
    <property type="evidence" value="ECO:0007669"/>
    <property type="project" value="TreeGrafter"/>
</dbReference>
<proteinExistence type="predicted"/>
<accession>A0A0U1CZ21</accession>
<dbReference type="PANTHER" id="PTHR12526">
    <property type="entry name" value="GLYCOSYLTRANSFERASE"/>
    <property type="match status" value="1"/>
</dbReference>
<keyword evidence="2" id="KW-1185">Reference proteome</keyword>
<dbReference type="RefSeq" id="WP_090418009.1">
    <property type="nucleotide sequence ID" value="NZ_CTEC01000001.1"/>
</dbReference>
<dbReference type="Gene3D" id="3.40.50.2000">
    <property type="entry name" value="Glycogen Phosphorylase B"/>
    <property type="match status" value="2"/>
</dbReference>
<gene>
    <name evidence="1" type="ORF">BN000_00368</name>
</gene>
<dbReference type="SUPFAM" id="SSF53756">
    <property type="entry name" value="UDP-Glycosyltransferase/glycogen phosphorylase"/>
    <property type="match status" value="1"/>
</dbReference>
<dbReference type="CDD" id="cd03801">
    <property type="entry name" value="GT4_PimA-like"/>
    <property type="match status" value="1"/>
</dbReference>
<keyword evidence="1" id="KW-0808">Transferase</keyword>
<dbReference type="AlphaFoldDB" id="A0A0U1CZ21"/>